<dbReference type="InterPro" id="IPR014905">
    <property type="entry name" value="HIRAN"/>
</dbReference>
<dbReference type="Gene3D" id="3.30.70.2330">
    <property type="match status" value="1"/>
</dbReference>
<name>A0ABN1FKR7_9PROT</name>
<feature type="domain" description="HIRAN" evidence="3">
    <location>
        <begin position="38"/>
        <end position="111"/>
    </location>
</feature>
<keyword evidence="1" id="KW-0479">Metal-binding</keyword>
<dbReference type="Pfam" id="PF08797">
    <property type="entry name" value="HIRAN"/>
    <property type="match status" value="1"/>
</dbReference>
<reference evidence="4 5" key="1">
    <citation type="journal article" date="2019" name="Int. J. Syst. Evol. Microbiol.">
        <title>The Global Catalogue of Microorganisms (GCM) 10K type strain sequencing project: providing services to taxonomists for standard genome sequencing and annotation.</title>
        <authorList>
            <consortium name="The Broad Institute Genomics Platform"/>
            <consortium name="The Broad Institute Genome Sequencing Center for Infectious Disease"/>
            <person name="Wu L."/>
            <person name="Ma J."/>
        </authorList>
    </citation>
    <scope>NUCLEOTIDE SEQUENCE [LARGE SCALE GENOMIC DNA]</scope>
    <source>
        <strain evidence="4 5">JCM 9933</strain>
    </source>
</reference>
<organism evidence="4 5">
    <name type="scientific">Craurococcus roseus</name>
    <dbReference type="NCBI Taxonomy" id="77585"/>
    <lineage>
        <taxon>Bacteria</taxon>
        <taxon>Pseudomonadati</taxon>
        <taxon>Pseudomonadota</taxon>
        <taxon>Alphaproteobacteria</taxon>
        <taxon>Acetobacterales</taxon>
        <taxon>Acetobacteraceae</taxon>
        <taxon>Craurococcus</taxon>
    </lineage>
</organism>
<accession>A0ABN1FKR7</accession>
<comment type="caution">
    <text evidence="4">The sequence shown here is derived from an EMBL/GenBank/DDBJ whole genome shotgun (WGS) entry which is preliminary data.</text>
</comment>
<proteinExistence type="predicted"/>
<keyword evidence="5" id="KW-1185">Reference proteome</keyword>
<keyword evidence="2" id="KW-0378">Hydrolase</keyword>
<dbReference type="Proteomes" id="UP001501588">
    <property type="component" value="Unassembled WGS sequence"/>
</dbReference>
<gene>
    <name evidence="4" type="ORF">GCM10009416_34120</name>
</gene>
<evidence type="ECO:0000259" key="3">
    <source>
        <dbReference type="Pfam" id="PF08797"/>
    </source>
</evidence>
<evidence type="ECO:0000256" key="2">
    <source>
        <dbReference type="ARBA" id="ARBA00022801"/>
    </source>
</evidence>
<dbReference type="RefSeq" id="WP_343896580.1">
    <property type="nucleotide sequence ID" value="NZ_BAAAFZ010000053.1"/>
</dbReference>
<evidence type="ECO:0000313" key="4">
    <source>
        <dbReference type="EMBL" id="GAA0592884.1"/>
    </source>
</evidence>
<dbReference type="EMBL" id="BAAAFZ010000053">
    <property type="protein sequence ID" value="GAA0592884.1"/>
    <property type="molecule type" value="Genomic_DNA"/>
</dbReference>
<protein>
    <recommendedName>
        <fullName evidence="3">HIRAN domain-containing protein</fullName>
    </recommendedName>
</protein>
<evidence type="ECO:0000313" key="5">
    <source>
        <dbReference type="Proteomes" id="UP001501588"/>
    </source>
</evidence>
<evidence type="ECO:0000256" key="1">
    <source>
        <dbReference type="ARBA" id="ARBA00022723"/>
    </source>
</evidence>
<sequence>MLDPEGLIDLAWFAAHPSADAGAEGGRLAAGEPWFTTAVAGLQFYDYATPDELGGDGRLRIPPAEDRLSLVRRPDNPHDADAVEVWWRNTVRIGHLPRGVAHELAPDMDGGAPIRAYVRASGNGEVWSLHALLVGEGVRGLHARHVDRVLRLRDAAAADAEHALAWQAEAAARRSRGAARAFEARWLRAREARLRDAVAAFGALPFDADSLPPVGAETDADALARAAGCSRASIGRIARRAGVVWVESKRGWFTVAPKATTMTERFRAELAAWLGTAKARVPAEKIQEAVQRARTRRDGTR</sequence>